<dbReference type="EMBL" id="KN817660">
    <property type="protein sequence ID" value="KJA14948.1"/>
    <property type="molecule type" value="Genomic_DNA"/>
</dbReference>
<keyword evidence="3" id="KW-1185">Reference proteome</keyword>
<name>A0A0D2LVQ8_HYPSF</name>
<evidence type="ECO:0000256" key="1">
    <source>
        <dbReference type="SAM" id="SignalP"/>
    </source>
</evidence>
<gene>
    <name evidence="2" type="ORF">HYPSUDRAFT_412463</name>
</gene>
<proteinExistence type="predicted"/>
<evidence type="ECO:0000313" key="2">
    <source>
        <dbReference type="EMBL" id="KJA14948.1"/>
    </source>
</evidence>
<keyword evidence="1" id="KW-0732">Signal</keyword>
<protein>
    <submittedName>
        <fullName evidence="2">Uncharacterized protein</fullName>
    </submittedName>
</protein>
<dbReference type="AlphaFoldDB" id="A0A0D2LVQ8"/>
<evidence type="ECO:0000313" key="3">
    <source>
        <dbReference type="Proteomes" id="UP000054270"/>
    </source>
</evidence>
<dbReference type="Proteomes" id="UP000054270">
    <property type="component" value="Unassembled WGS sequence"/>
</dbReference>
<sequence>MVQITNALLFAATVAPAFAAPLETREPKFNVAVLKAVGKGVAKATSGADTTANLVSVTPQQPQRRSIDGFEDVEARDPRLSGAQIRQAGRVAGKVASGVGAAATVGSLLMPQQRRSLESREPGITSAQAKSFFKGAVKVGGYAKSGIEFGTTVAPLLPHKNRRSLEDLEVRTFRMPSHSTMRAIGGTVAGAAGFAGT</sequence>
<accession>A0A0D2LVQ8</accession>
<feature type="chain" id="PRO_5002246559" evidence="1">
    <location>
        <begin position="20"/>
        <end position="197"/>
    </location>
</feature>
<feature type="signal peptide" evidence="1">
    <location>
        <begin position="1"/>
        <end position="19"/>
    </location>
</feature>
<reference evidence="3" key="1">
    <citation type="submission" date="2014-04" db="EMBL/GenBank/DDBJ databases">
        <title>Evolutionary Origins and Diversification of the Mycorrhizal Mutualists.</title>
        <authorList>
            <consortium name="DOE Joint Genome Institute"/>
            <consortium name="Mycorrhizal Genomics Consortium"/>
            <person name="Kohler A."/>
            <person name="Kuo A."/>
            <person name="Nagy L.G."/>
            <person name="Floudas D."/>
            <person name="Copeland A."/>
            <person name="Barry K.W."/>
            <person name="Cichocki N."/>
            <person name="Veneault-Fourrey C."/>
            <person name="LaButti K."/>
            <person name="Lindquist E.A."/>
            <person name="Lipzen A."/>
            <person name="Lundell T."/>
            <person name="Morin E."/>
            <person name="Murat C."/>
            <person name="Riley R."/>
            <person name="Ohm R."/>
            <person name="Sun H."/>
            <person name="Tunlid A."/>
            <person name="Henrissat B."/>
            <person name="Grigoriev I.V."/>
            <person name="Hibbett D.S."/>
            <person name="Martin F."/>
        </authorList>
    </citation>
    <scope>NUCLEOTIDE SEQUENCE [LARGE SCALE GENOMIC DNA]</scope>
    <source>
        <strain evidence="3">FD-334 SS-4</strain>
    </source>
</reference>
<organism evidence="2 3">
    <name type="scientific">Hypholoma sublateritium (strain FD-334 SS-4)</name>
    <dbReference type="NCBI Taxonomy" id="945553"/>
    <lineage>
        <taxon>Eukaryota</taxon>
        <taxon>Fungi</taxon>
        <taxon>Dikarya</taxon>
        <taxon>Basidiomycota</taxon>
        <taxon>Agaricomycotina</taxon>
        <taxon>Agaricomycetes</taxon>
        <taxon>Agaricomycetidae</taxon>
        <taxon>Agaricales</taxon>
        <taxon>Agaricineae</taxon>
        <taxon>Strophariaceae</taxon>
        <taxon>Hypholoma</taxon>
    </lineage>
</organism>